<keyword evidence="3" id="KW-0812">Transmembrane</keyword>
<protein>
    <submittedName>
        <fullName evidence="5">LytR family transcriptional attenuator</fullName>
    </submittedName>
</protein>
<dbReference type="Proteomes" id="UP000318336">
    <property type="component" value="Unassembled WGS sequence"/>
</dbReference>
<feature type="transmembrane region" description="Helical" evidence="3">
    <location>
        <begin position="51"/>
        <end position="76"/>
    </location>
</feature>
<evidence type="ECO:0000259" key="4">
    <source>
        <dbReference type="Pfam" id="PF03816"/>
    </source>
</evidence>
<name>A0A542XF35_9MICO</name>
<dbReference type="PANTHER" id="PTHR33392:SF6">
    <property type="entry name" value="POLYISOPRENYL-TEICHOIC ACID--PEPTIDOGLYCAN TEICHOIC ACID TRANSFERASE TAGU"/>
    <property type="match status" value="1"/>
</dbReference>
<keyword evidence="6" id="KW-1185">Reference proteome</keyword>
<dbReference type="EMBL" id="VFOK01000001">
    <property type="protein sequence ID" value="TQL34428.1"/>
    <property type="molecule type" value="Genomic_DNA"/>
</dbReference>
<reference evidence="5 6" key="1">
    <citation type="submission" date="2019-06" db="EMBL/GenBank/DDBJ databases">
        <title>Sequencing the genomes of 1000 actinobacteria strains.</title>
        <authorList>
            <person name="Klenk H.-P."/>
        </authorList>
    </citation>
    <scope>NUCLEOTIDE SEQUENCE [LARGE SCALE GENOMIC DNA]</scope>
    <source>
        <strain evidence="5 6">DSM 24617</strain>
    </source>
</reference>
<evidence type="ECO:0000256" key="1">
    <source>
        <dbReference type="ARBA" id="ARBA00006068"/>
    </source>
</evidence>
<feature type="compositionally biased region" description="Basic and acidic residues" evidence="2">
    <location>
        <begin position="7"/>
        <end position="26"/>
    </location>
</feature>
<evidence type="ECO:0000256" key="2">
    <source>
        <dbReference type="SAM" id="MobiDB-lite"/>
    </source>
</evidence>
<dbReference type="Gene3D" id="3.40.630.190">
    <property type="entry name" value="LCP protein"/>
    <property type="match status" value="1"/>
</dbReference>
<evidence type="ECO:0000256" key="3">
    <source>
        <dbReference type="SAM" id="Phobius"/>
    </source>
</evidence>
<dbReference type="InterPro" id="IPR004474">
    <property type="entry name" value="LytR_CpsA_psr"/>
</dbReference>
<dbReference type="PANTHER" id="PTHR33392">
    <property type="entry name" value="POLYISOPRENYL-TEICHOIC ACID--PEPTIDOGLYCAN TEICHOIC ACID TRANSFERASE TAGU"/>
    <property type="match status" value="1"/>
</dbReference>
<keyword evidence="3" id="KW-1133">Transmembrane helix</keyword>
<comment type="similarity">
    <text evidence="1">Belongs to the LytR/CpsA/Psr (LCP) family.</text>
</comment>
<feature type="domain" description="Cell envelope-related transcriptional attenuator" evidence="4">
    <location>
        <begin position="125"/>
        <end position="266"/>
    </location>
</feature>
<evidence type="ECO:0000313" key="6">
    <source>
        <dbReference type="Proteomes" id="UP000318336"/>
    </source>
</evidence>
<dbReference type="NCBIfam" id="TIGR00350">
    <property type="entry name" value="lytR_cpsA_psr"/>
    <property type="match status" value="1"/>
</dbReference>
<keyword evidence="3" id="KW-0472">Membrane</keyword>
<dbReference type="Pfam" id="PF03816">
    <property type="entry name" value="LytR_cpsA_psr"/>
    <property type="match status" value="1"/>
</dbReference>
<accession>A0A542XF35</accession>
<comment type="caution">
    <text evidence="5">The sequence shown here is derived from an EMBL/GenBank/DDBJ whole genome shotgun (WGS) entry which is preliminary data.</text>
</comment>
<organism evidence="5 6">
    <name type="scientific">Barrientosiimonas humi</name>
    <dbReference type="NCBI Taxonomy" id="999931"/>
    <lineage>
        <taxon>Bacteria</taxon>
        <taxon>Bacillati</taxon>
        <taxon>Actinomycetota</taxon>
        <taxon>Actinomycetes</taxon>
        <taxon>Micrococcales</taxon>
        <taxon>Dermacoccaceae</taxon>
        <taxon>Barrientosiimonas</taxon>
    </lineage>
</organism>
<evidence type="ECO:0000313" key="5">
    <source>
        <dbReference type="EMBL" id="TQL34428.1"/>
    </source>
</evidence>
<gene>
    <name evidence="5" type="ORF">FB554_2598</name>
</gene>
<dbReference type="RefSeq" id="WP_236022394.1">
    <property type="nucleotide sequence ID" value="NZ_CAJTBP010000001.1"/>
</dbReference>
<sequence>MPDDDADDRRLRLTDDADEPTDGRDDAEADEQGEGSRRSRRRREGKRRNPLVVALLVLFTMALIVAVALGGFALYLTNKFDNNVTRSSLLPDGDRATRAASAGNAQNILLLGSDSRTQELRSGARADVIQLVHVPNDRKSLQVIHFPRDLYVDIPGRGKNKINAAYAFGGAPLLVQTLEQLLGVRIDNVAAIGFDGFKELTNTVGGVQVNVDQPSTSQGYTFTPGTMQMNGDQALAFVRERKQLAGGDIDRGKRQQAWMKGLMSKTLNTGTLTNPVKLSGMVDDVSQNLVVDESFSTGDMRSLAFSMRGVRQADITFMTAPYSGFSSVRGIGSIDVVDEPRMKQLGQALQEDTMTTLPGQITNPG</sequence>
<feature type="region of interest" description="Disordered" evidence="2">
    <location>
        <begin position="1"/>
        <end position="44"/>
    </location>
</feature>
<dbReference type="AlphaFoldDB" id="A0A542XF35"/>
<dbReference type="InterPro" id="IPR050922">
    <property type="entry name" value="LytR/CpsA/Psr_CW_biosynth"/>
</dbReference>
<proteinExistence type="inferred from homology"/>